<reference evidence="2" key="1">
    <citation type="submission" date="2020-11" db="EMBL/GenBank/DDBJ databases">
        <title>Halonatronomonas betainensis gen. nov., sp. nov. a novel haloalkaliphilic representative of the family Halanaerobiacae capable of betaine degradation.</title>
        <authorList>
            <person name="Boltyanskaya Y."/>
            <person name="Kevbrin V."/>
            <person name="Detkova E."/>
            <person name="Grouzdev D.S."/>
            <person name="Koziaeva V."/>
            <person name="Zhilina T."/>
        </authorList>
    </citation>
    <scope>NUCLEOTIDE SEQUENCE</scope>
    <source>
        <strain evidence="2">Z-7014</strain>
    </source>
</reference>
<sequence length="187" mass="21995">MKFAKNYLNFSYKTVTGRIFLVGLLIFIIFLAVVLPWESQRSSERLGFDRTPDTSFIYNQADLYEMAEAYGEEGRSYYIRSRFTFDIIWPLVYFFFLWSGITLVLRKFSSRLIRGFLLFPLLGTVFDFLENSGASLVMYRYPAETILIDQLTPVFTFLKWIFIYISFIILLVGAGVKVYDKFKKRAI</sequence>
<keyword evidence="3" id="KW-1185">Reference proteome</keyword>
<feature type="transmembrane region" description="Helical" evidence="1">
    <location>
        <begin position="87"/>
        <end position="105"/>
    </location>
</feature>
<comment type="caution">
    <text evidence="2">The sequence shown here is derived from an EMBL/GenBank/DDBJ whole genome shotgun (WGS) entry which is preliminary data.</text>
</comment>
<keyword evidence="1" id="KW-0472">Membrane</keyword>
<evidence type="ECO:0000256" key="1">
    <source>
        <dbReference type="SAM" id="Phobius"/>
    </source>
</evidence>
<evidence type="ECO:0000313" key="2">
    <source>
        <dbReference type="EMBL" id="MBF8436940.1"/>
    </source>
</evidence>
<dbReference type="EMBL" id="JADPIE010000004">
    <property type="protein sequence ID" value="MBF8436940.1"/>
    <property type="molecule type" value="Genomic_DNA"/>
</dbReference>
<dbReference type="Proteomes" id="UP000621436">
    <property type="component" value="Unassembled WGS sequence"/>
</dbReference>
<proteinExistence type="predicted"/>
<keyword evidence="1" id="KW-1133">Transmembrane helix</keyword>
<dbReference type="AlphaFoldDB" id="A0A931AUX0"/>
<feature type="transmembrane region" description="Helical" evidence="1">
    <location>
        <begin position="20"/>
        <end position="37"/>
    </location>
</feature>
<accession>A0A931AUX0</accession>
<keyword evidence="1" id="KW-0812">Transmembrane</keyword>
<organism evidence="2 3">
    <name type="scientific">Halonatronomonas betaini</name>
    <dbReference type="NCBI Taxonomy" id="2778430"/>
    <lineage>
        <taxon>Bacteria</taxon>
        <taxon>Bacillati</taxon>
        <taxon>Bacillota</taxon>
        <taxon>Clostridia</taxon>
        <taxon>Halanaerobiales</taxon>
        <taxon>Halarsenatibacteraceae</taxon>
        <taxon>Halonatronomonas</taxon>
    </lineage>
</organism>
<feature type="transmembrane region" description="Helical" evidence="1">
    <location>
        <begin position="161"/>
        <end position="179"/>
    </location>
</feature>
<feature type="transmembrane region" description="Helical" evidence="1">
    <location>
        <begin position="117"/>
        <end position="141"/>
    </location>
</feature>
<dbReference type="RefSeq" id="WP_270453868.1">
    <property type="nucleotide sequence ID" value="NZ_JADPIE010000004.1"/>
</dbReference>
<name>A0A931AUX0_9FIRM</name>
<gene>
    <name evidence="2" type="ORF">I0Q91_07625</name>
</gene>
<evidence type="ECO:0000313" key="3">
    <source>
        <dbReference type="Proteomes" id="UP000621436"/>
    </source>
</evidence>
<protein>
    <submittedName>
        <fullName evidence="2">Uncharacterized protein</fullName>
    </submittedName>
</protein>